<keyword evidence="1" id="KW-0812">Transmembrane</keyword>
<evidence type="ECO:0000256" key="1">
    <source>
        <dbReference type="SAM" id="Phobius"/>
    </source>
</evidence>
<sequence length="54" mass="6198">MLSCQENEKKLMNGMFRSFVVVHLLKKRILYGNKLTVVPVLMLFLYLGLVAKAV</sequence>
<dbReference type="Proteomes" id="UP001497382">
    <property type="component" value="Unassembled WGS sequence"/>
</dbReference>
<dbReference type="EMBL" id="CAXIEN010000544">
    <property type="protein sequence ID" value="CAL1300266.1"/>
    <property type="molecule type" value="Genomic_DNA"/>
</dbReference>
<feature type="transmembrane region" description="Helical" evidence="1">
    <location>
        <begin position="35"/>
        <end position="53"/>
    </location>
</feature>
<dbReference type="AlphaFoldDB" id="A0AAV2BVD7"/>
<accession>A0AAV2BVD7</accession>
<keyword evidence="1" id="KW-1133">Transmembrane helix</keyword>
<protein>
    <submittedName>
        <fullName evidence="2">Uncharacterized protein</fullName>
    </submittedName>
</protein>
<gene>
    <name evidence="2" type="ORF">LARSCL_LOCUS21853</name>
</gene>
<name>A0AAV2BVD7_9ARAC</name>
<keyword evidence="3" id="KW-1185">Reference proteome</keyword>
<evidence type="ECO:0000313" key="3">
    <source>
        <dbReference type="Proteomes" id="UP001497382"/>
    </source>
</evidence>
<organism evidence="2 3">
    <name type="scientific">Larinioides sclopetarius</name>
    <dbReference type="NCBI Taxonomy" id="280406"/>
    <lineage>
        <taxon>Eukaryota</taxon>
        <taxon>Metazoa</taxon>
        <taxon>Ecdysozoa</taxon>
        <taxon>Arthropoda</taxon>
        <taxon>Chelicerata</taxon>
        <taxon>Arachnida</taxon>
        <taxon>Araneae</taxon>
        <taxon>Araneomorphae</taxon>
        <taxon>Entelegynae</taxon>
        <taxon>Araneoidea</taxon>
        <taxon>Araneidae</taxon>
        <taxon>Larinioides</taxon>
    </lineage>
</organism>
<keyword evidence="1" id="KW-0472">Membrane</keyword>
<proteinExistence type="predicted"/>
<comment type="caution">
    <text evidence="2">The sequence shown here is derived from an EMBL/GenBank/DDBJ whole genome shotgun (WGS) entry which is preliminary data.</text>
</comment>
<evidence type="ECO:0000313" key="2">
    <source>
        <dbReference type="EMBL" id="CAL1300266.1"/>
    </source>
</evidence>
<reference evidence="2 3" key="1">
    <citation type="submission" date="2024-04" db="EMBL/GenBank/DDBJ databases">
        <authorList>
            <person name="Rising A."/>
            <person name="Reimegard J."/>
            <person name="Sonavane S."/>
            <person name="Akerstrom W."/>
            <person name="Nylinder S."/>
            <person name="Hedman E."/>
            <person name="Kallberg Y."/>
        </authorList>
    </citation>
    <scope>NUCLEOTIDE SEQUENCE [LARGE SCALE GENOMIC DNA]</scope>
</reference>